<organism evidence="9 10">
    <name type="scientific">Paenibacillus crassostreae</name>
    <dbReference type="NCBI Taxonomy" id="1763538"/>
    <lineage>
        <taxon>Bacteria</taxon>
        <taxon>Bacillati</taxon>
        <taxon>Bacillota</taxon>
        <taxon>Bacilli</taxon>
        <taxon>Bacillales</taxon>
        <taxon>Paenibacillaceae</taxon>
        <taxon>Paenibacillus</taxon>
    </lineage>
</organism>
<comment type="similarity">
    <text evidence="2">Belongs to the binding-protein-dependent transport system permease family. FecCD subfamily.</text>
</comment>
<accession>A0A167FZR6</accession>
<feature type="transmembrane region" description="Helical" evidence="8">
    <location>
        <begin position="131"/>
        <end position="150"/>
    </location>
</feature>
<keyword evidence="6 8" id="KW-1133">Transmembrane helix</keyword>
<dbReference type="GO" id="GO:0022857">
    <property type="term" value="F:transmembrane transporter activity"/>
    <property type="evidence" value="ECO:0007669"/>
    <property type="project" value="InterPro"/>
</dbReference>
<dbReference type="InterPro" id="IPR037294">
    <property type="entry name" value="ABC_BtuC-like"/>
</dbReference>
<dbReference type="STRING" id="1763538.LPB68_18095"/>
<protein>
    <submittedName>
        <fullName evidence="9">Iron ABC transporter permease</fullName>
    </submittedName>
</protein>
<dbReference type="Proteomes" id="UP000077134">
    <property type="component" value="Unassembled WGS sequence"/>
</dbReference>
<dbReference type="EMBL" id="LSFN01000005">
    <property type="protein sequence ID" value="OAB77062.1"/>
    <property type="molecule type" value="Genomic_DNA"/>
</dbReference>
<evidence type="ECO:0000256" key="3">
    <source>
        <dbReference type="ARBA" id="ARBA00022448"/>
    </source>
</evidence>
<dbReference type="Pfam" id="PF01032">
    <property type="entry name" value="FecCD"/>
    <property type="match status" value="1"/>
</dbReference>
<proteinExistence type="inferred from homology"/>
<keyword evidence="10" id="KW-1185">Reference proteome</keyword>
<comment type="subcellular location">
    <subcellularLocation>
        <location evidence="1">Cell membrane</location>
        <topology evidence="1">Multi-pass membrane protein</topology>
    </subcellularLocation>
</comment>
<evidence type="ECO:0000256" key="5">
    <source>
        <dbReference type="ARBA" id="ARBA00022692"/>
    </source>
</evidence>
<keyword evidence="4" id="KW-1003">Cell membrane</keyword>
<dbReference type="CDD" id="cd06550">
    <property type="entry name" value="TM_ABC_iron-siderophores_like"/>
    <property type="match status" value="1"/>
</dbReference>
<evidence type="ECO:0000256" key="1">
    <source>
        <dbReference type="ARBA" id="ARBA00004651"/>
    </source>
</evidence>
<comment type="caution">
    <text evidence="9">The sequence shown here is derived from an EMBL/GenBank/DDBJ whole genome shotgun (WGS) entry which is preliminary data.</text>
</comment>
<sequence length="344" mass="37102">MNGNIKEVSLQNQFEDHRRIKRIIIFFTSIVLVVLSFYYGMSTGAISLSMQEIWDGLTVSESSMTHQIVWNLRLPRVLTGFLVGMCMAISGALLQGVTRNPLADPGIIGVSAGAGLVAIIVMIIFPQHVSFLPVGAFLGALLAATIVYLLAWNKGASPMRLILAGIAVNTLLGAITSGVMIIYSDSVQSVLPWLMGGLSDRSWPHFWIILPYAVIGITLSLFAAKPANILLLGDDTAKLLGHRVERSRLLLIILSTFLAGAAVSVSGLIGFVGLIVPHIVRLLIGDNYYYLLPISALTGGWLLVFADTAARSWFDPIELPVGILLAAIGGPFFLLLLRRGKILN</sequence>
<evidence type="ECO:0000256" key="8">
    <source>
        <dbReference type="SAM" id="Phobius"/>
    </source>
</evidence>
<feature type="transmembrane region" description="Helical" evidence="8">
    <location>
        <begin position="74"/>
        <end position="94"/>
    </location>
</feature>
<name>A0A167FZR6_9BACL</name>
<dbReference type="RefSeq" id="WP_068656344.1">
    <property type="nucleotide sequence ID" value="NZ_CP017770.1"/>
</dbReference>
<feature type="transmembrane region" description="Helical" evidence="8">
    <location>
        <begin position="249"/>
        <end position="276"/>
    </location>
</feature>
<dbReference type="SUPFAM" id="SSF81345">
    <property type="entry name" value="ABC transporter involved in vitamin B12 uptake, BtuC"/>
    <property type="match status" value="1"/>
</dbReference>
<feature type="transmembrane region" description="Helical" evidence="8">
    <location>
        <begin position="203"/>
        <end position="224"/>
    </location>
</feature>
<dbReference type="GO" id="GO:0005886">
    <property type="term" value="C:plasma membrane"/>
    <property type="evidence" value="ECO:0007669"/>
    <property type="project" value="UniProtKB-SubCell"/>
</dbReference>
<keyword evidence="5 8" id="KW-0812">Transmembrane</keyword>
<evidence type="ECO:0000256" key="2">
    <source>
        <dbReference type="ARBA" id="ARBA00007935"/>
    </source>
</evidence>
<dbReference type="KEGG" id="pcx:LPB68_18095"/>
<feature type="transmembrane region" description="Helical" evidence="8">
    <location>
        <begin position="317"/>
        <end position="337"/>
    </location>
</feature>
<feature type="transmembrane region" description="Helical" evidence="8">
    <location>
        <begin position="23"/>
        <end position="41"/>
    </location>
</feature>
<evidence type="ECO:0000313" key="9">
    <source>
        <dbReference type="EMBL" id="OAB77062.1"/>
    </source>
</evidence>
<evidence type="ECO:0000256" key="6">
    <source>
        <dbReference type="ARBA" id="ARBA00022989"/>
    </source>
</evidence>
<evidence type="ECO:0000256" key="4">
    <source>
        <dbReference type="ARBA" id="ARBA00022475"/>
    </source>
</evidence>
<feature type="transmembrane region" description="Helical" evidence="8">
    <location>
        <begin position="106"/>
        <end position="125"/>
    </location>
</feature>
<dbReference type="PANTHER" id="PTHR30472">
    <property type="entry name" value="FERRIC ENTEROBACTIN TRANSPORT SYSTEM PERMEASE PROTEIN"/>
    <property type="match status" value="1"/>
</dbReference>
<dbReference type="PANTHER" id="PTHR30472:SF68">
    <property type="entry name" value="FERRICHROME TRANSPORT SYSTEM PERMEASE PROTEIN FHUB"/>
    <property type="match status" value="1"/>
</dbReference>
<feature type="transmembrane region" description="Helical" evidence="8">
    <location>
        <begin position="288"/>
        <end position="305"/>
    </location>
</feature>
<reference evidence="9 10" key="1">
    <citation type="submission" date="2016-02" db="EMBL/GenBank/DDBJ databases">
        <title>Paenibacillus sp. LPB0068, isolated from Crassostrea gigas.</title>
        <authorList>
            <person name="Shin S.-K."/>
            <person name="Yi H."/>
        </authorList>
    </citation>
    <scope>NUCLEOTIDE SEQUENCE [LARGE SCALE GENOMIC DNA]</scope>
    <source>
        <strain evidence="9 10">LPB0068</strain>
    </source>
</reference>
<feature type="transmembrane region" description="Helical" evidence="8">
    <location>
        <begin position="162"/>
        <end position="183"/>
    </location>
</feature>
<dbReference type="OrthoDB" id="9811721at2"/>
<keyword evidence="3" id="KW-0813">Transport</keyword>
<keyword evidence="7 8" id="KW-0472">Membrane</keyword>
<dbReference type="InterPro" id="IPR000522">
    <property type="entry name" value="ABC_transptr_permease_BtuC"/>
</dbReference>
<evidence type="ECO:0000313" key="10">
    <source>
        <dbReference type="Proteomes" id="UP000077134"/>
    </source>
</evidence>
<evidence type="ECO:0000256" key="7">
    <source>
        <dbReference type="ARBA" id="ARBA00023136"/>
    </source>
</evidence>
<dbReference type="AlphaFoldDB" id="A0A167FZR6"/>
<dbReference type="GO" id="GO:0033214">
    <property type="term" value="P:siderophore-iron import into cell"/>
    <property type="evidence" value="ECO:0007669"/>
    <property type="project" value="TreeGrafter"/>
</dbReference>
<dbReference type="FunFam" id="1.10.3470.10:FF:000001">
    <property type="entry name" value="Vitamin B12 ABC transporter permease BtuC"/>
    <property type="match status" value="1"/>
</dbReference>
<dbReference type="Gene3D" id="1.10.3470.10">
    <property type="entry name" value="ABC transporter involved in vitamin B12 uptake, BtuC"/>
    <property type="match status" value="1"/>
</dbReference>
<gene>
    <name evidence="9" type="ORF">PNBC_06645</name>
</gene>